<protein>
    <submittedName>
        <fullName evidence="1">Uncharacterized protein</fullName>
    </submittedName>
</protein>
<reference evidence="1" key="1">
    <citation type="journal article" date="2015" name="Nature">
        <title>Complex archaea that bridge the gap between prokaryotes and eukaryotes.</title>
        <authorList>
            <person name="Spang A."/>
            <person name="Saw J.H."/>
            <person name="Jorgensen S.L."/>
            <person name="Zaremba-Niedzwiedzka K."/>
            <person name="Martijn J."/>
            <person name="Lind A.E."/>
            <person name="van Eijk R."/>
            <person name="Schleper C."/>
            <person name="Guy L."/>
            <person name="Ettema T.J."/>
        </authorList>
    </citation>
    <scope>NUCLEOTIDE SEQUENCE</scope>
</reference>
<dbReference type="EMBL" id="LAZR01015489">
    <property type="protein sequence ID" value="KKM11252.1"/>
    <property type="molecule type" value="Genomic_DNA"/>
</dbReference>
<accession>A0A0F9HC59</accession>
<proteinExistence type="predicted"/>
<dbReference type="AlphaFoldDB" id="A0A0F9HC59"/>
<sequence>MFIGHSITVNKRLIKYNFVNRHDKQRVRRRQRIKQCIASIRRLQNNPTTYDKYDNPAHRV</sequence>
<organism evidence="1">
    <name type="scientific">marine sediment metagenome</name>
    <dbReference type="NCBI Taxonomy" id="412755"/>
    <lineage>
        <taxon>unclassified sequences</taxon>
        <taxon>metagenomes</taxon>
        <taxon>ecological metagenomes</taxon>
    </lineage>
</organism>
<name>A0A0F9HC59_9ZZZZ</name>
<evidence type="ECO:0000313" key="1">
    <source>
        <dbReference type="EMBL" id="KKM11252.1"/>
    </source>
</evidence>
<gene>
    <name evidence="1" type="ORF">LCGC14_1721100</name>
</gene>
<comment type="caution">
    <text evidence="1">The sequence shown here is derived from an EMBL/GenBank/DDBJ whole genome shotgun (WGS) entry which is preliminary data.</text>
</comment>